<protein>
    <submittedName>
        <fullName evidence="4">Ankyrin repeat-containing protein</fullName>
    </submittedName>
</protein>
<dbReference type="SUPFAM" id="SSF48403">
    <property type="entry name" value="Ankyrin repeat"/>
    <property type="match status" value="1"/>
</dbReference>
<dbReference type="AlphaFoldDB" id="A0A8K0IV05"/>
<dbReference type="Proteomes" id="UP000797356">
    <property type="component" value="Chromosome 14"/>
</dbReference>
<dbReference type="PANTHER" id="PTHR24198:SF165">
    <property type="entry name" value="ANKYRIN REPEAT-CONTAINING PROTEIN-RELATED"/>
    <property type="match status" value="1"/>
</dbReference>
<dbReference type="PANTHER" id="PTHR24198">
    <property type="entry name" value="ANKYRIN REPEAT AND PROTEIN KINASE DOMAIN-CONTAINING PROTEIN"/>
    <property type="match status" value="1"/>
</dbReference>
<keyword evidence="1" id="KW-0677">Repeat</keyword>
<dbReference type="SMART" id="SM00248">
    <property type="entry name" value="ANK"/>
    <property type="match status" value="9"/>
</dbReference>
<evidence type="ECO:0000313" key="5">
    <source>
        <dbReference type="Proteomes" id="UP000797356"/>
    </source>
</evidence>
<accession>A0A8K0IV05</accession>
<proteinExistence type="predicted"/>
<evidence type="ECO:0000256" key="2">
    <source>
        <dbReference type="ARBA" id="ARBA00023043"/>
    </source>
</evidence>
<dbReference type="OrthoDB" id="303876at2759"/>
<dbReference type="EMBL" id="CM017885">
    <property type="protein sequence ID" value="KAG1367973.1"/>
    <property type="molecule type" value="Genomic_DNA"/>
</dbReference>
<dbReference type="InterPro" id="IPR036770">
    <property type="entry name" value="Ankyrin_rpt-contain_sf"/>
</dbReference>
<name>A0A8K0IV05_COCNU</name>
<feature type="repeat" description="ANK" evidence="3">
    <location>
        <begin position="178"/>
        <end position="210"/>
    </location>
</feature>
<organism evidence="4 5">
    <name type="scientific">Cocos nucifera</name>
    <name type="common">Coconut palm</name>
    <dbReference type="NCBI Taxonomy" id="13894"/>
    <lineage>
        <taxon>Eukaryota</taxon>
        <taxon>Viridiplantae</taxon>
        <taxon>Streptophyta</taxon>
        <taxon>Embryophyta</taxon>
        <taxon>Tracheophyta</taxon>
        <taxon>Spermatophyta</taxon>
        <taxon>Magnoliopsida</taxon>
        <taxon>Liliopsida</taxon>
        <taxon>Arecaceae</taxon>
        <taxon>Arecoideae</taxon>
        <taxon>Cocoseae</taxon>
        <taxon>Attaleinae</taxon>
        <taxon>Cocos</taxon>
    </lineage>
</organism>
<reference evidence="4" key="1">
    <citation type="journal article" date="2017" name="Gigascience">
        <title>The genome draft of coconut (Cocos nucifera).</title>
        <authorList>
            <person name="Xiao Y."/>
            <person name="Xu P."/>
            <person name="Fan H."/>
            <person name="Baudouin L."/>
            <person name="Xia W."/>
            <person name="Bocs S."/>
            <person name="Xu J."/>
            <person name="Li Q."/>
            <person name="Guo A."/>
            <person name="Zhou L."/>
            <person name="Li J."/>
            <person name="Wu Y."/>
            <person name="Ma Z."/>
            <person name="Armero A."/>
            <person name="Issali A.E."/>
            <person name="Liu N."/>
            <person name="Peng M."/>
            <person name="Yang Y."/>
        </authorList>
    </citation>
    <scope>NUCLEOTIDE SEQUENCE</scope>
    <source>
        <tissue evidence="4">Spear leaf of Hainan Tall coconut</tissue>
    </source>
</reference>
<dbReference type="PROSITE" id="PS50297">
    <property type="entry name" value="ANK_REP_REGION"/>
    <property type="match status" value="3"/>
</dbReference>
<dbReference type="PROSITE" id="PS50088">
    <property type="entry name" value="ANK_REPEAT"/>
    <property type="match status" value="3"/>
</dbReference>
<gene>
    <name evidence="4" type="ORF">COCNU_14G004410</name>
</gene>
<feature type="repeat" description="ANK" evidence="3">
    <location>
        <begin position="314"/>
        <end position="335"/>
    </location>
</feature>
<dbReference type="Pfam" id="PF12796">
    <property type="entry name" value="Ank_2"/>
    <property type="match status" value="4"/>
</dbReference>
<feature type="repeat" description="ANK" evidence="3">
    <location>
        <begin position="278"/>
        <end position="310"/>
    </location>
</feature>
<keyword evidence="2 3" id="KW-0040">ANK repeat</keyword>
<reference evidence="4" key="2">
    <citation type="submission" date="2019-07" db="EMBL/GenBank/DDBJ databases">
        <authorList>
            <person name="Yang Y."/>
            <person name="Bocs S."/>
            <person name="Baudouin L."/>
        </authorList>
    </citation>
    <scope>NUCLEOTIDE SEQUENCE</scope>
    <source>
        <tissue evidence="4">Spear leaf of Hainan Tall coconut</tissue>
    </source>
</reference>
<comment type="caution">
    <text evidence="4">The sequence shown here is derived from an EMBL/GenBank/DDBJ whole genome shotgun (WGS) entry which is preliminary data.</text>
</comment>
<dbReference type="InterPro" id="IPR002110">
    <property type="entry name" value="Ankyrin_rpt"/>
</dbReference>
<dbReference type="Gene3D" id="1.25.40.20">
    <property type="entry name" value="Ankyrin repeat-containing domain"/>
    <property type="match status" value="2"/>
</dbReference>
<keyword evidence="5" id="KW-1185">Reference proteome</keyword>
<evidence type="ECO:0000313" key="4">
    <source>
        <dbReference type="EMBL" id="KAG1367973.1"/>
    </source>
</evidence>
<evidence type="ECO:0000256" key="1">
    <source>
        <dbReference type="ARBA" id="ARBA00022737"/>
    </source>
</evidence>
<evidence type="ECO:0000256" key="3">
    <source>
        <dbReference type="PROSITE-ProRule" id="PRU00023"/>
    </source>
</evidence>
<sequence length="342" mass="36893">MDPKLLKAATSGDVADLHQLAGESPSILLGKTPFDNTALHIAAMFEHEQFAKELSSSSPSLLLMTNSNGETPLHIAAMAAYFIQVASEVPHHGDDLERGHPLKEMMMTTDKNRNTALHLALRHGHSSLAMELLQAEPEQSKVINDDHESPMFIAAFGGLADAVTALVQIPSSKHGGPNGNTALHVAALAEHSSIVDILLKQRPKLAKAQDMNGIIPLIYAVQSNNLEMLQLFLNSDPSLAYITSAGSPFHYAAGLGHVRMAEELTCHCPDSGLAVDGHGRNALHVAVVNEHVDFVKYILNTPALHGLLNQPDEKKDTPLHLAAKRGNPEILRAILADERVDR</sequence>